<dbReference type="Proteomes" id="UP000830167">
    <property type="component" value="Chromosome"/>
</dbReference>
<dbReference type="InterPro" id="IPR037482">
    <property type="entry name" value="ST1585_MBL-fold"/>
</dbReference>
<feature type="domain" description="Metallo-beta-lactamase" evidence="1">
    <location>
        <begin position="27"/>
        <end position="232"/>
    </location>
</feature>
<dbReference type="SUPFAM" id="SSF56281">
    <property type="entry name" value="Metallo-hydrolase/oxidoreductase"/>
    <property type="match status" value="1"/>
</dbReference>
<reference evidence="2" key="1">
    <citation type="submission" date="2021-12" db="EMBL/GenBank/DDBJ databases">
        <title>Alicyclobacillaceae gen. nov., sp. nov., isolated from chalcocite enrichment system.</title>
        <authorList>
            <person name="Jiang Z."/>
        </authorList>
    </citation>
    <scope>NUCLEOTIDE SEQUENCE</scope>
    <source>
        <strain evidence="2">MYW30-H2</strain>
    </source>
</reference>
<evidence type="ECO:0000313" key="3">
    <source>
        <dbReference type="Proteomes" id="UP000830167"/>
    </source>
</evidence>
<gene>
    <name evidence="2" type="ORF">LSG31_21860</name>
</gene>
<name>A0ABY4CMR6_9BACL</name>
<organism evidence="2 3">
    <name type="scientific">Fodinisporobacter ferrooxydans</name>
    <dbReference type="NCBI Taxonomy" id="2901836"/>
    <lineage>
        <taxon>Bacteria</taxon>
        <taxon>Bacillati</taxon>
        <taxon>Bacillota</taxon>
        <taxon>Bacilli</taxon>
        <taxon>Bacillales</taxon>
        <taxon>Alicyclobacillaceae</taxon>
        <taxon>Fodinisporobacter</taxon>
    </lineage>
</organism>
<evidence type="ECO:0000259" key="1">
    <source>
        <dbReference type="SMART" id="SM00849"/>
    </source>
</evidence>
<dbReference type="Gene3D" id="3.60.15.10">
    <property type="entry name" value="Ribonuclease Z/Hydroxyacylglutathione hydrolase-like"/>
    <property type="match status" value="1"/>
</dbReference>
<protein>
    <submittedName>
        <fullName evidence="2">MBL fold metallo-hydrolase</fullName>
    </submittedName>
</protein>
<evidence type="ECO:0000313" key="2">
    <source>
        <dbReference type="EMBL" id="UOF90468.1"/>
    </source>
</evidence>
<dbReference type="InterPro" id="IPR001279">
    <property type="entry name" value="Metallo-B-lactamas"/>
</dbReference>
<accession>A0ABY4CMR6</accession>
<dbReference type="InterPro" id="IPR036866">
    <property type="entry name" value="RibonucZ/Hydroxyglut_hydro"/>
</dbReference>
<sequence>MEHASTPLEIGNQIWEIDLLEQNQPGRTAGFILRDSLNVIIETGSSRSIGQIIQGLHALNIPRDELNYIIVTHIHLDHAGGAGTLAKLCPNAKIVVHPRGARHLIDPSRLISGAKAVYGDLLEEYFGQILAVPEDRVLVMNDGDTLTLGANRTLTFLDTPGHAKHHFSIFDSLTKSMFTGDTTGIRYVHAYTGWNFEFVLPTTSPSDFDPQAVHASIAKMKQFPVQRIIHTHFGSSPDPEDVYQTIDHAADAFAAIAEEYYTEGMDWTIMAGHLEQWIRRHLQSLGHSVDDLSPLALDLEVNSKGLIYYVEKKRKESGKSN</sequence>
<dbReference type="InterPro" id="IPR050855">
    <property type="entry name" value="NDM-1-like"/>
</dbReference>
<keyword evidence="3" id="KW-1185">Reference proteome</keyword>
<dbReference type="Pfam" id="PF00753">
    <property type="entry name" value="Lactamase_B"/>
    <property type="match status" value="1"/>
</dbReference>
<dbReference type="SMART" id="SM00849">
    <property type="entry name" value="Lactamase_B"/>
    <property type="match status" value="1"/>
</dbReference>
<dbReference type="EMBL" id="CP089291">
    <property type="protein sequence ID" value="UOF90468.1"/>
    <property type="molecule type" value="Genomic_DNA"/>
</dbReference>
<dbReference type="CDD" id="cd07726">
    <property type="entry name" value="ST1585-like_MBL-fold"/>
    <property type="match status" value="1"/>
</dbReference>
<dbReference type="PANTHER" id="PTHR42951:SF22">
    <property type="entry name" value="METALLO BETA-LACTAMASE SUPERFAMILY LIPOPROTEIN"/>
    <property type="match status" value="1"/>
</dbReference>
<dbReference type="PANTHER" id="PTHR42951">
    <property type="entry name" value="METALLO-BETA-LACTAMASE DOMAIN-CONTAINING"/>
    <property type="match status" value="1"/>
</dbReference>
<proteinExistence type="predicted"/>
<dbReference type="RefSeq" id="WP_347437163.1">
    <property type="nucleotide sequence ID" value="NZ_CP089291.1"/>
</dbReference>